<sequence>MTQASPKLRLARCGCGALTAETHGEPVHVYVCSCRVCQIKSGSVFTYAALFSGDDVVVRGAHKAWRHIGDSGRWVENHFCPECGITVFFYSEGFAGAIGVPVGGFAEDKEAATDAALTPQRMYWASRKRGWVQTPEGAEVLEGQ</sequence>
<evidence type="ECO:0000256" key="2">
    <source>
        <dbReference type="ARBA" id="ARBA00022723"/>
    </source>
</evidence>
<dbReference type="InterPro" id="IPR006913">
    <property type="entry name" value="CENP-V/GFA"/>
</dbReference>
<keyword evidence="4" id="KW-0456">Lyase</keyword>
<dbReference type="PANTHER" id="PTHR33337:SF40">
    <property type="entry name" value="CENP-V_GFA DOMAIN-CONTAINING PROTEIN-RELATED"/>
    <property type="match status" value="1"/>
</dbReference>
<dbReference type="Gene3D" id="3.90.1590.10">
    <property type="entry name" value="glutathione-dependent formaldehyde- activating enzyme (gfa)"/>
    <property type="match status" value="1"/>
</dbReference>
<keyword evidence="6" id="KW-1185">Reference proteome</keyword>
<dbReference type="EMBL" id="CP021112">
    <property type="protein sequence ID" value="ARQ00151.1"/>
    <property type="molecule type" value="Genomic_DNA"/>
</dbReference>
<dbReference type="GO" id="GO:0016846">
    <property type="term" value="F:carbon-sulfur lyase activity"/>
    <property type="evidence" value="ECO:0007669"/>
    <property type="project" value="InterPro"/>
</dbReference>
<dbReference type="OrthoDB" id="9807246at2"/>
<proteinExistence type="inferred from homology"/>
<dbReference type="AlphaFoldDB" id="A0A1W6ZSS1"/>
<dbReference type="SUPFAM" id="SSF51316">
    <property type="entry name" value="Mss4-like"/>
    <property type="match status" value="1"/>
</dbReference>
<dbReference type="PROSITE" id="PS51891">
    <property type="entry name" value="CENP_V_GFA"/>
    <property type="match status" value="1"/>
</dbReference>
<evidence type="ECO:0000256" key="3">
    <source>
        <dbReference type="ARBA" id="ARBA00022833"/>
    </source>
</evidence>
<dbReference type="Proteomes" id="UP000194137">
    <property type="component" value="Chromosome"/>
</dbReference>
<dbReference type="KEGG" id="psin:CAK95_14495"/>
<evidence type="ECO:0000313" key="5">
    <source>
        <dbReference type="EMBL" id="ARQ00151.1"/>
    </source>
</evidence>
<dbReference type="InterPro" id="IPR011057">
    <property type="entry name" value="Mss4-like_sf"/>
</dbReference>
<evidence type="ECO:0000256" key="4">
    <source>
        <dbReference type="ARBA" id="ARBA00023239"/>
    </source>
</evidence>
<dbReference type="Pfam" id="PF04828">
    <property type="entry name" value="GFA"/>
    <property type="match status" value="1"/>
</dbReference>
<accession>A0A1W6ZSS1</accession>
<evidence type="ECO:0000256" key="1">
    <source>
        <dbReference type="ARBA" id="ARBA00005495"/>
    </source>
</evidence>
<dbReference type="RefSeq" id="WP_086088549.1">
    <property type="nucleotide sequence ID" value="NZ_CP021112.1"/>
</dbReference>
<dbReference type="GO" id="GO:0046872">
    <property type="term" value="F:metal ion binding"/>
    <property type="evidence" value="ECO:0007669"/>
    <property type="project" value="UniProtKB-KW"/>
</dbReference>
<keyword evidence="3" id="KW-0862">Zinc</keyword>
<organism evidence="5 6">
    <name type="scientific">Pseudorhodoplanes sinuspersici</name>
    <dbReference type="NCBI Taxonomy" id="1235591"/>
    <lineage>
        <taxon>Bacteria</taxon>
        <taxon>Pseudomonadati</taxon>
        <taxon>Pseudomonadota</taxon>
        <taxon>Alphaproteobacteria</taxon>
        <taxon>Hyphomicrobiales</taxon>
        <taxon>Pseudorhodoplanes</taxon>
    </lineage>
</organism>
<gene>
    <name evidence="5" type="ORF">CAK95_14495</name>
</gene>
<keyword evidence="2" id="KW-0479">Metal-binding</keyword>
<dbReference type="PANTHER" id="PTHR33337">
    <property type="entry name" value="GFA DOMAIN-CONTAINING PROTEIN"/>
    <property type="match status" value="1"/>
</dbReference>
<evidence type="ECO:0000313" key="6">
    <source>
        <dbReference type="Proteomes" id="UP000194137"/>
    </source>
</evidence>
<protein>
    <submittedName>
        <fullName evidence="5">Uncharacterized protein</fullName>
    </submittedName>
</protein>
<comment type="similarity">
    <text evidence="1">Belongs to the Gfa family.</text>
</comment>
<name>A0A1W6ZSS1_9HYPH</name>
<reference evidence="5 6" key="1">
    <citation type="submission" date="2017-05" db="EMBL/GenBank/DDBJ databases">
        <title>Full genome sequence of Pseudorhodoplanes sinuspersici.</title>
        <authorList>
            <person name="Dastgheib S.M.M."/>
            <person name="Shavandi M."/>
            <person name="Tirandaz H."/>
        </authorList>
    </citation>
    <scope>NUCLEOTIDE SEQUENCE [LARGE SCALE GENOMIC DNA]</scope>
    <source>
        <strain evidence="5 6">RIPI110</strain>
    </source>
</reference>
<dbReference type="STRING" id="1235591.CAK95_14495"/>